<protein>
    <recommendedName>
        <fullName evidence="1">Spore protein YkvP/CgeB glycosyl transferase-like domain-containing protein</fullName>
    </recommendedName>
</protein>
<dbReference type="Proteomes" id="UP000521199">
    <property type="component" value="Unassembled WGS sequence"/>
</dbReference>
<organism evidence="2 3">
    <name type="scientific">Chiayiivirga flava</name>
    <dbReference type="NCBI Taxonomy" id="659595"/>
    <lineage>
        <taxon>Bacteria</taxon>
        <taxon>Pseudomonadati</taxon>
        <taxon>Pseudomonadota</taxon>
        <taxon>Gammaproteobacteria</taxon>
        <taxon>Lysobacterales</taxon>
        <taxon>Lysobacteraceae</taxon>
        <taxon>Chiayiivirga</taxon>
    </lineage>
</organism>
<accession>A0A7W8FYF6</accession>
<dbReference type="EMBL" id="JACHHP010000001">
    <property type="protein sequence ID" value="MBB5207352.1"/>
    <property type="molecule type" value="Genomic_DNA"/>
</dbReference>
<dbReference type="RefSeq" id="WP_183959864.1">
    <property type="nucleotide sequence ID" value="NZ_JACHHP010000001.1"/>
</dbReference>
<comment type="caution">
    <text evidence="2">The sequence shown here is derived from an EMBL/GenBank/DDBJ whole genome shotgun (WGS) entry which is preliminary data.</text>
</comment>
<sequence>MRFAVSVVTPFNYPHSAAFDEVAQTLQHGLQALGHDAVVSSRLDNRRRRHIVLGANLLQKYPAPVPDDAVFYNLEQISPESVWFRAGLLDVLRTRPCWDYSHGNAAALAAAGAHVAAVLPLGYAPALTRIAPADEDIDVLFYGSLNERRAVVLRELTRRGLRVKHLFGAYGAERDAWIARARIVLNMHYFDAKVFEAVRVTYLLANRRFVVSERGSDAAEEAAYEHALAFSAYETLADTCERCLADPALRRRTADAGFEFMRQRPIQTLLAPALATLDGA</sequence>
<evidence type="ECO:0000313" key="3">
    <source>
        <dbReference type="Proteomes" id="UP000521199"/>
    </source>
</evidence>
<proteinExistence type="predicted"/>
<keyword evidence="3" id="KW-1185">Reference proteome</keyword>
<reference evidence="2 3" key="1">
    <citation type="submission" date="2020-08" db="EMBL/GenBank/DDBJ databases">
        <title>Genomic Encyclopedia of Type Strains, Phase IV (KMG-IV): sequencing the most valuable type-strain genomes for metagenomic binning, comparative biology and taxonomic classification.</title>
        <authorList>
            <person name="Goeker M."/>
        </authorList>
    </citation>
    <scope>NUCLEOTIDE SEQUENCE [LARGE SCALE GENOMIC DNA]</scope>
    <source>
        <strain evidence="2 3">DSM 24163</strain>
    </source>
</reference>
<feature type="domain" description="Spore protein YkvP/CgeB glycosyl transferase-like" evidence="1">
    <location>
        <begin position="137"/>
        <end position="263"/>
    </location>
</feature>
<evidence type="ECO:0000313" key="2">
    <source>
        <dbReference type="EMBL" id="MBB5207352.1"/>
    </source>
</evidence>
<dbReference type="AlphaFoldDB" id="A0A7W8FYF6"/>
<dbReference type="InterPro" id="IPR055259">
    <property type="entry name" value="YkvP/CgeB_Glyco_trans-like"/>
</dbReference>
<evidence type="ECO:0000259" key="1">
    <source>
        <dbReference type="Pfam" id="PF13524"/>
    </source>
</evidence>
<dbReference type="Pfam" id="PF13524">
    <property type="entry name" value="Glyco_trans_1_2"/>
    <property type="match status" value="1"/>
</dbReference>
<gene>
    <name evidence="2" type="ORF">HNQ52_000868</name>
</gene>
<name>A0A7W8FYF6_9GAMM</name>